<protein>
    <submittedName>
        <fullName evidence="1">1652_t:CDS:1</fullName>
    </submittedName>
</protein>
<reference evidence="1" key="1">
    <citation type="submission" date="2021-06" db="EMBL/GenBank/DDBJ databases">
        <authorList>
            <person name="Kallberg Y."/>
            <person name="Tangrot J."/>
            <person name="Rosling A."/>
        </authorList>
    </citation>
    <scope>NUCLEOTIDE SEQUENCE</scope>
    <source>
        <strain evidence="1">FL966</strain>
    </source>
</reference>
<organism evidence="1 2">
    <name type="scientific">Cetraspora pellucida</name>
    <dbReference type="NCBI Taxonomy" id="1433469"/>
    <lineage>
        <taxon>Eukaryota</taxon>
        <taxon>Fungi</taxon>
        <taxon>Fungi incertae sedis</taxon>
        <taxon>Mucoromycota</taxon>
        <taxon>Glomeromycotina</taxon>
        <taxon>Glomeromycetes</taxon>
        <taxon>Diversisporales</taxon>
        <taxon>Gigasporaceae</taxon>
        <taxon>Cetraspora</taxon>
    </lineage>
</organism>
<name>A0A9N8Z2Z6_9GLOM</name>
<gene>
    <name evidence="1" type="ORF">CPELLU_LOCUS684</name>
</gene>
<proteinExistence type="predicted"/>
<dbReference type="AlphaFoldDB" id="A0A9N8Z2Z6"/>
<comment type="caution">
    <text evidence="1">The sequence shown here is derived from an EMBL/GenBank/DDBJ whole genome shotgun (WGS) entry which is preliminary data.</text>
</comment>
<evidence type="ECO:0000313" key="1">
    <source>
        <dbReference type="EMBL" id="CAG8462332.1"/>
    </source>
</evidence>
<keyword evidence="2" id="KW-1185">Reference proteome</keyword>
<dbReference type="Proteomes" id="UP000789759">
    <property type="component" value="Unassembled WGS sequence"/>
</dbReference>
<dbReference type="EMBL" id="CAJVQA010000204">
    <property type="protein sequence ID" value="CAG8462332.1"/>
    <property type="molecule type" value="Genomic_DNA"/>
</dbReference>
<sequence length="103" mass="11974">MFEKKGLILLCETTVETTVTSNWEITNKTNLKMNKQKANLKLHVKKRKITTKVQRRISWKSRKQRGKEIRNSSSLEMGRISSTVTVKDCYIKVAGDLSDLFWV</sequence>
<accession>A0A9N8Z2Z6</accession>
<evidence type="ECO:0000313" key="2">
    <source>
        <dbReference type="Proteomes" id="UP000789759"/>
    </source>
</evidence>